<dbReference type="InterPro" id="IPR000352">
    <property type="entry name" value="Pep_chain_release_fac_I"/>
</dbReference>
<protein>
    <recommendedName>
        <fullName evidence="6">Prokaryotic-type class I peptide chain release factors domain-containing protein</fullName>
    </recommendedName>
</protein>
<evidence type="ECO:0000256" key="4">
    <source>
        <dbReference type="ARBA" id="ARBA00023128"/>
    </source>
</evidence>
<dbReference type="SUPFAM" id="SSF75620">
    <property type="entry name" value="Release factor"/>
    <property type="match status" value="1"/>
</dbReference>
<dbReference type="Proteomes" id="UP000481153">
    <property type="component" value="Unassembled WGS sequence"/>
</dbReference>
<keyword evidence="8" id="KW-1185">Reference proteome</keyword>
<keyword evidence="3" id="KW-0809">Transit peptide</keyword>
<comment type="similarity">
    <text evidence="2">Belongs to the prokaryotic/mitochondrial release factor family.</text>
</comment>
<evidence type="ECO:0000256" key="5">
    <source>
        <dbReference type="SAM" id="MobiDB-lite"/>
    </source>
</evidence>
<name>A0A6G0XP61_9STRA</name>
<dbReference type="Pfam" id="PF00472">
    <property type="entry name" value="RF-1"/>
    <property type="match status" value="1"/>
</dbReference>
<reference evidence="7 8" key="1">
    <citation type="submission" date="2019-07" db="EMBL/GenBank/DDBJ databases">
        <title>Genomics analysis of Aphanomyces spp. identifies a new class of oomycete effector associated with host adaptation.</title>
        <authorList>
            <person name="Gaulin E."/>
        </authorList>
    </citation>
    <scope>NUCLEOTIDE SEQUENCE [LARGE SCALE GENOMIC DNA]</scope>
    <source>
        <strain evidence="7 8">ATCC 201684</strain>
    </source>
</reference>
<accession>A0A6G0XP61</accession>
<proteinExistence type="inferred from homology"/>
<evidence type="ECO:0000313" key="7">
    <source>
        <dbReference type="EMBL" id="KAF0742203.1"/>
    </source>
</evidence>
<organism evidence="7 8">
    <name type="scientific">Aphanomyces euteiches</name>
    <dbReference type="NCBI Taxonomy" id="100861"/>
    <lineage>
        <taxon>Eukaryota</taxon>
        <taxon>Sar</taxon>
        <taxon>Stramenopiles</taxon>
        <taxon>Oomycota</taxon>
        <taxon>Saprolegniomycetes</taxon>
        <taxon>Saprolegniales</taxon>
        <taxon>Verrucalvaceae</taxon>
        <taxon>Aphanomyces</taxon>
    </lineage>
</organism>
<dbReference type="GO" id="GO:0005739">
    <property type="term" value="C:mitochondrion"/>
    <property type="evidence" value="ECO:0007669"/>
    <property type="project" value="UniProtKB-SubCell"/>
</dbReference>
<feature type="domain" description="Prokaryotic-type class I peptide chain release factors" evidence="6">
    <location>
        <begin position="36"/>
        <end position="121"/>
    </location>
</feature>
<dbReference type="AlphaFoldDB" id="A0A6G0XP61"/>
<dbReference type="GO" id="GO:0003747">
    <property type="term" value="F:translation release factor activity"/>
    <property type="evidence" value="ECO:0007669"/>
    <property type="project" value="InterPro"/>
</dbReference>
<feature type="region of interest" description="Disordered" evidence="5">
    <location>
        <begin position="104"/>
        <end position="127"/>
    </location>
</feature>
<dbReference type="EMBL" id="VJMJ01000030">
    <property type="protein sequence ID" value="KAF0742203.1"/>
    <property type="molecule type" value="Genomic_DNA"/>
</dbReference>
<dbReference type="InterPro" id="IPR052405">
    <property type="entry name" value="Mito_Transl_Release_Factor"/>
</dbReference>
<comment type="caution">
    <text evidence="7">The sequence shown here is derived from an EMBL/GenBank/DDBJ whole genome shotgun (WGS) entry which is preliminary data.</text>
</comment>
<sequence>MARFSLSAKKTAESSTWMCLMRRSSSWQRVLESKVVELDENDLEEKFVKGGGNGGQKINKVRNSVFLKHIPTGLFIQCQKTRSLDDNRRVARKLLVAKLDDFVNGNDSKRNTKIQKAQKKKAKKLAK</sequence>
<gene>
    <name evidence="7" type="ORF">Ae201684_002868</name>
</gene>
<feature type="compositionally biased region" description="Basic residues" evidence="5">
    <location>
        <begin position="111"/>
        <end position="127"/>
    </location>
</feature>
<dbReference type="PANTHER" id="PTHR46203:SF1">
    <property type="entry name" value="MITOCHONDRIAL TRANSLATION RELEASE FACTOR IN RESCUE"/>
    <property type="match status" value="1"/>
</dbReference>
<evidence type="ECO:0000256" key="2">
    <source>
        <dbReference type="ARBA" id="ARBA00010835"/>
    </source>
</evidence>
<evidence type="ECO:0000256" key="1">
    <source>
        <dbReference type="ARBA" id="ARBA00004173"/>
    </source>
</evidence>
<evidence type="ECO:0000259" key="6">
    <source>
        <dbReference type="Pfam" id="PF00472"/>
    </source>
</evidence>
<evidence type="ECO:0000313" key="8">
    <source>
        <dbReference type="Proteomes" id="UP000481153"/>
    </source>
</evidence>
<dbReference type="PANTHER" id="PTHR46203">
    <property type="entry name" value="PROBABLE PEPTIDE CHAIN RELEASE FACTOR C12ORF65"/>
    <property type="match status" value="1"/>
</dbReference>
<dbReference type="Gene3D" id="3.30.160.20">
    <property type="match status" value="1"/>
</dbReference>
<comment type="subcellular location">
    <subcellularLocation>
        <location evidence="1">Mitochondrion</location>
    </subcellularLocation>
</comment>
<dbReference type="InterPro" id="IPR045853">
    <property type="entry name" value="Pep_chain_release_fac_I_sf"/>
</dbReference>
<evidence type="ECO:0000256" key="3">
    <source>
        <dbReference type="ARBA" id="ARBA00022946"/>
    </source>
</evidence>
<keyword evidence="4" id="KW-0496">Mitochondrion</keyword>